<feature type="binding site" evidence="23">
    <location>
        <position position="111"/>
    </location>
    <ligand>
        <name>DNA</name>
        <dbReference type="ChEBI" id="CHEBI:16991"/>
    </ligand>
</feature>
<keyword evidence="13 23" id="KW-0862">Zinc</keyword>
<keyword evidence="17 23" id="KW-0234">DNA repair</keyword>
<dbReference type="Pfam" id="PF01121">
    <property type="entry name" value="CoaE"/>
    <property type="match status" value="1"/>
</dbReference>
<dbReference type="Gene3D" id="3.20.190.10">
    <property type="entry name" value="MutM-like, N-terminal"/>
    <property type="match status" value="1"/>
</dbReference>
<dbReference type="EMBL" id="BCMH01000001">
    <property type="protein sequence ID" value="GAX02659.1"/>
    <property type="molecule type" value="Genomic_DNA"/>
</dbReference>
<dbReference type="Pfam" id="PF06827">
    <property type="entry name" value="zf-FPG_IleRS"/>
    <property type="match status" value="1"/>
</dbReference>
<dbReference type="InterPro" id="IPR000214">
    <property type="entry name" value="Znf_DNA_glyclase/AP_lyase"/>
</dbReference>
<comment type="subcellular location">
    <subcellularLocation>
        <location evidence="24">Cytoplasm</location>
    </subcellularLocation>
</comment>
<feature type="active site" description="Proton donor; for delta-elimination activity" evidence="23">
    <location>
        <position position="264"/>
    </location>
</feature>
<dbReference type="GO" id="GO:0005737">
    <property type="term" value="C:cytoplasm"/>
    <property type="evidence" value="ECO:0007669"/>
    <property type="project" value="UniProtKB-SubCell"/>
</dbReference>
<dbReference type="InterPro" id="IPR035937">
    <property type="entry name" value="FPG_N"/>
</dbReference>
<dbReference type="CDD" id="cd02022">
    <property type="entry name" value="DPCK"/>
    <property type="match status" value="1"/>
</dbReference>
<evidence type="ECO:0000256" key="21">
    <source>
        <dbReference type="ARBA" id="ARBA00044632"/>
    </source>
</evidence>
<keyword evidence="18 23" id="KW-0456">Lyase</keyword>
<dbReference type="GO" id="GO:0006284">
    <property type="term" value="P:base-excision repair"/>
    <property type="evidence" value="ECO:0007669"/>
    <property type="project" value="InterPro"/>
</dbReference>
<dbReference type="InterPro" id="IPR001977">
    <property type="entry name" value="Depp_CoAkinase"/>
</dbReference>
<reference evidence="27 28" key="1">
    <citation type="submission" date="2015-11" db="EMBL/GenBank/DDBJ databases">
        <title>Draft genome sequences of new species of the genus Lactobacillus isolated from orchardgrass silage.</title>
        <authorList>
            <person name="Tohno M."/>
            <person name="Tanizawa Y."/>
            <person name="Arita M."/>
        </authorList>
    </citation>
    <scope>NUCLEOTIDE SEQUENCE [LARGE SCALE GENOMIC DNA]</scope>
    <source>
        <strain evidence="27 28">IWT140</strain>
    </source>
</reference>
<keyword evidence="20 23" id="KW-0326">Glycosidase</keyword>
<feature type="active site" description="Proton donor" evidence="23">
    <location>
        <position position="3"/>
    </location>
</feature>
<proteinExistence type="inferred from homology"/>
<keyword evidence="19 23" id="KW-0511">Multifunctional enzyme</keyword>
<dbReference type="InterPro" id="IPR020629">
    <property type="entry name" value="FPG_Glyclase"/>
</dbReference>
<dbReference type="EC" id="3.2.2.23" evidence="23"/>
<feature type="domain" description="FPG-type" evidence="25">
    <location>
        <begin position="240"/>
        <end position="274"/>
    </location>
</feature>
<keyword evidence="7 23" id="KW-0479">Metal-binding</keyword>
<dbReference type="GO" id="GO:0034039">
    <property type="term" value="F:8-oxo-7,8-dihydroguanine DNA N-glycosylase activity"/>
    <property type="evidence" value="ECO:0007669"/>
    <property type="project" value="TreeGrafter"/>
</dbReference>
<dbReference type="InterPro" id="IPR010663">
    <property type="entry name" value="Znf_FPG/IleRS"/>
</dbReference>
<dbReference type="Pfam" id="PF06831">
    <property type="entry name" value="H2TH"/>
    <property type="match status" value="1"/>
</dbReference>
<dbReference type="InterPro" id="IPR015886">
    <property type="entry name" value="H2TH_FPG"/>
</dbReference>
<comment type="caution">
    <text evidence="23">Lacks conserved residue(s) required for the propagation of feature annotation.</text>
</comment>
<comment type="function">
    <text evidence="23">Involved in base excision repair of DNA damaged by oxidation or by mutagenic agents. Acts as DNA glycosylase that recognizes and removes damaged bases. Has a preference for oxidized purines, such as 7,8-dihydro-8-oxoguanine (8-oxoG). Has AP (apurinic/apyrimidinic) lyase activity and introduces nicks in the DNA strand. Cleaves the DNA backbone by beta-delta elimination to generate a single-strand break at the site of the removed base with both 3'- and 5'-phosphates.</text>
</comment>
<dbReference type="GO" id="GO:0008270">
    <property type="term" value="F:zinc ion binding"/>
    <property type="evidence" value="ECO:0007669"/>
    <property type="project" value="UniProtKB-UniRule"/>
</dbReference>
<evidence type="ECO:0000256" key="15">
    <source>
        <dbReference type="ARBA" id="ARBA00022993"/>
    </source>
</evidence>
<keyword evidence="5 24" id="KW-0963">Cytoplasm</keyword>
<dbReference type="SMART" id="SM00898">
    <property type="entry name" value="Fapy_DNA_glyco"/>
    <property type="match status" value="1"/>
</dbReference>
<dbReference type="NCBIfam" id="TIGR00152">
    <property type="entry name" value="dephospho-CoA kinase"/>
    <property type="match status" value="1"/>
</dbReference>
<dbReference type="GO" id="GO:0015937">
    <property type="term" value="P:coenzyme A biosynthetic process"/>
    <property type="evidence" value="ECO:0007669"/>
    <property type="project" value="UniProtKB-UniRule"/>
</dbReference>
<comment type="catalytic activity">
    <reaction evidence="24">
        <text>3'-dephospho-CoA + ATP = ADP + CoA + H(+)</text>
        <dbReference type="Rhea" id="RHEA:18245"/>
        <dbReference type="ChEBI" id="CHEBI:15378"/>
        <dbReference type="ChEBI" id="CHEBI:30616"/>
        <dbReference type="ChEBI" id="CHEBI:57287"/>
        <dbReference type="ChEBI" id="CHEBI:57328"/>
        <dbReference type="ChEBI" id="CHEBI:456216"/>
        <dbReference type="EC" id="2.7.1.24"/>
    </reaction>
</comment>
<dbReference type="SUPFAM" id="SSF57716">
    <property type="entry name" value="Glucocorticoid receptor-like (DNA-binding domain)"/>
    <property type="match status" value="1"/>
</dbReference>
<comment type="pathway">
    <text evidence="24">Cofactor biosynthesis; coenzyme A biosynthesis; CoA from (R)-pantothenate: step 5/5.</text>
</comment>
<dbReference type="PROSITE" id="PS01242">
    <property type="entry name" value="ZF_FPG_1"/>
    <property type="match status" value="1"/>
</dbReference>
<dbReference type="InterPro" id="IPR010979">
    <property type="entry name" value="Ribosomal_uS13-like_H2TH"/>
</dbReference>
<dbReference type="NCBIfam" id="NF002211">
    <property type="entry name" value="PRK01103.1"/>
    <property type="match status" value="1"/>
</dbReference>
<evidence type="ECO:0000256" key="7">
    <source>
        <dbReference type="ARBA" id="ARBA00022723"/>
    </source>
</evidence>
<dbReference type="PROSITE" id="PS51068">
    <property type="entry name" value="FPG_CAT"/>
    <property type="match status" value="1"/>
</dbReference>
<evidence type="ECO:0000256" key="23">
    <source>
        <dbReference type="HAMAP-Rule" id="MF_00103"/>
    </source>
</evidence>
<keyword evidence="16 23" id="KW-0238">DNA-binding</keyword>
<evidence type="ECO:0000259" key="26">
    <source>
        <dbReference type="PROSITE" id="PS51068"/>
    </source>
</evidence>
<keyword evidence="9 23" id="KW-0227">DNA damage</keyword>
<evidence type="ECO:0000259" key="25">
    <source>
        <dbReference type="PROSITE" id="PS51066"/>
    </source>
</evidence>
<dbReference type="InterPro" id="IPR015887">
    <property type="entry name" value="DNA_glyclase_Znf_dom_DNA_BS"/>
</dbReference>
<evidence type="ECO:0000256" key="11">
    <source>
        <dbReference type="ARBA" id="ARBA00022777"/>
    </source>
</evidence>
<evidence type="ECO:0000256" key="16">
    <source>
        <dbReference type="ARBA" id="ARBA00023125"/>
    </source>
</evidence>
<dbReference type="SUPFAM" id="SSF81624">
    <property type="entry name" value="N-terminal domain of MutM-like DNA repair proteins"/>
    <property type="match status" value="1"/>
</dbReference>
<comment type="function">
    <text evidence="22">Involved in base excision repair of DNA damaged by oxidation or by mutagenic agents. Acts as a DNA glycosylase that recognizes and removes damaged bases. Has a preference for oxidized purines, such as 7,8-dihydro-8-oxoguanine (8-oxoG). Has AP (apurinic/apyrimidinic) lyase activity and introduces nicks in the DNA strand. Cleaves the DNA backbone by beta-delta elimination to generate a single-strand break at the site of the removed base with both 3'- and 5'-phosphates.</text>
</comment>
<dbReference type="AlphaFoldDB" id="A0A1Z5ILP6"/>
<dbReference type="NCBIfam" id="TIGR00577">
    <property type="entry name" value="fpg"/>
    <property type="match status" value="1"/>
</dbReference>
<dbReference type="InterPro" id="IPR012319">
    <property type="entry name" value="FPG_cat"/>
</dbReference>
<evidence type="ECO:0000256" key="1">
    <source>
        <dbReference type="ARBA" id="ARBA00001668"/>
    </source>
</evidence>
<evidence type="ECO:0000256" key="3">
    <source>
        <dbReference type="ARBA" id="ARBA00009409"/>
    </source>
</evidence>
<evidence type="ECO:0000313" key="27">
    <source>
        <dbReference type="EMBL" id="GAX02659.1"/>
    </source>
</evidence>
<keyword evidence="15 24" id="KW-0173">Coenzyme A biosynthesis</keyword>
<dbReference type="GO" id="GO:0140078">
    <property type="term" value="F:class I DNA-(apurinic or apyrimidinic site) endonuclease activity"/>
    <property type="evidence" value="ECO:0007669"/>
    <property type="project" value="UniProtKB-EC"/>
</dbReference>
<feature type="active site" description="Schiff-base intermediate with DNA" evidence="23">
    <location>
        <position position="2"/>
    </location>
</feature>
<comment type="function">
    <text evidence="24">Catalyzes the phosphorylation of the 3'-hydroxyl group of dephosphocoenzyme A to form coenzyme A.</text>
</comment>
<keyword evidence="8 24" id="KW-0547">Nucleotide-binding</keyword>
<comment type="caution">
    <text evidence="27">The sequence shown here is derived from an EMBL/GenBank/DDBJ whole genome shotgun (WGS) entry which is preliminary data.</text>
</comment>
<evidence type="ECO:0000256" key="17">
    <source>
        <dbReference type="ARBA" id="ARBA00023204"/>
    </source>
</evidence>
<dbReference type="SUPFAM" id="SSF46946">
    <property type="entry name" value="S13-like H2TH domain"/>
    <property type="match status" value="1"/>
</dbReference>
<keyword evidence="12 23" id="KW-0378">Hydrolase</keyword>
<dbReference type="PROSITE" id="PS51066">
    <property type="entry name" value="ZF_FPG_2"/>
    <property type="match status" value="1"/>
</dbReference>
<evidence type="ECO:0000256" key="10">
    <source>
        <dbReference type="ARBA" id="ARBA00022771"/>
    </source>
</evidence>
<comment type="catalytic activity">
    <reaction evidence="21 23">
        <text>2'-deoxyribonucleotide-(2'-deoxyribose 5'-phosphate)-2'-deoxyribonucleotide-DNA = a 3'-end 2'-deoxyribonucleotide-(2,3-dehydro-2,3-deoxyribose 5'-phosphate)-DNA + a 5'-end 5'-phospho-2'-deoxyribonucleoside-DNA + H(+)</text>
        <dbReference type="Rhea" id="RHEA:66592"/>
        <dbReference type="Rhea" id="RHEA-COMP:13180"/>
        <dbReference type="Rhea" id="RHEA-COMP:16897"/>
        <dbReference type="Rhea" id="RHEA-COMP:17067"/>
        <dbReference type="ChEBI" id="CHEBI:15378"/>
        <dbReference type="ChEBI" id="CHEBI:136412"/>
        <dbReference type="ChEBI" id="CHEBI:157695"/>
        <dbReference type="ChEBI" id="CHEBI:167181"/>
        <dbReference type="EC" id="4.2.99.18"/>
    </reaction>
</comment>
<dbReference type="EC" id="4.2.99.18" evidence="23"/>
<dbReference type="GO" id="GO:0003684">
    <property type="term" value="F:damaged DNA binding"/>
    <property type="evidence" value="ECO:0007669"/>
    <property type="project" value="InterPro"/>
</dbReference>
<evidence type="ECO:0000256" key="8">
    <source>
        <dbReference type="ARBA" id="ARBA00022741"/>
    </source>
</evidence>
<name>A0A1Z5ILP6_9LACO</name>
<evidence type="ECO:0000256" key="6">
    <source>
        <dbReference type="ARBA" id="ARBA00022679"/>
    </source>
</evidence>
<feature type="active site" description="Proton donor; for beta-elimination activity" evidence="23">
    <location>
        <position position="58"/>
    </location>
</feature>
<gene>
    <name evidence="27" type="primary">nei</name>
    <name evidence="24" type="synonym">coaE</name>
    <name evidence="23" type="synonym">fpg</name>
    <name evidence="23" type="synonym">mutM</name>
    <name evidence="27" type="ORF">IWT140_00256</name>
</gene>
<evidence type="ECO:0000313" key="28">
    <source>
        <dbReference type="Proteomes" id="UP000198430"/>
    </source>
</evidence>
<comment type="subunit">
    <text evidence="4 23">Monomer.</text>
</comment>
<dbReference type="GO" id="GO:0004140">
    <property type="term" value="F:dephospho-CoA kinase activity"/>
    <property type="evidence" value="ECO:0007669"/>
    <property type="project" value="UniProtKB-UniRule"/>
</dbReference>
<evidence type="ECO:0000256" key="9">
    <source>
        <dbReference type="ARBA" id="ARBA00022763"/>
    </source>
</evidence>
<dbReference type="InterPro" id="IPR027417">
    <property type="entry name" value="P-loop_NTPase"/>
</dbReference>
<evidence type="ECO:0000256" key="22">
    <source>
        <dbReference type="ARBA" id="ARBA00060177"/>
    </source>
</evidence>
<organism evidence="27 28">
    <name type="scientific">Secundilactobacillus pentosiphilus</name>
    <dbReference type="NCBI Taxonomy" id="1714682"/>
    <lineage>
        <taxon>Bacteria</taxon>
        <taxon>Bacillati</taxon>
        <taxon>Bacillota</taxon>
        <taxon>Bacilli</taxon>
        <taxon>Lactobacillales</taxon>
        <taxon>Lactobacillaceae</taxon>
        <taxon>Secundilactobacillus</taxon>
    </lineage>
</organism>
<evidence type="ECO:0000256" key="24">
    <source>
        <dbReference type="HAMAP-Rule" id="MF_00376"/>
    </source>
</evidence>
<evidence type="ECO:0000256" key="18">
    <source>
        <dbReference type="ARBA" id="ARBA00023239"/>
    </source>
</evidence>
<evidence type="ECO:0000256" key="12">
    <source>
        <dbReference type="ARBA" id="ARBA00022801"/>
    </source>
</evidence>
<dbReference type="EC" id="2.7.1.24" evidence="24"/>
<accession>A0A1Z5ILP6</accession>
<dbReference type="Pfam" id="PF01149">
    <property type="entry name" value="Fapy_DNA_glyco"/>
    <property type="match status" value="1"/>
</dbReference>
<dbReference type="FunFam" id="3.20.190.10:FF:000001">
    <property type="entry name" value="Formamidopyrimidine-DNA glycosylase"/>
    <property type="match status" value="1"/>
</dbReference>
<dbReference type="PROSITE" id="PS51219">
    <property type="entry name" value="DPCK"/>
    <property type="match status" value="1"/>
</dbReference>
<dbReference type="Gene3D" id="3.40.50.300">
    <property type="entry name" value="P-loop containing nucleotide triphosphate hydrolases"/>
    <property type="match status" value="1"/>
</dbReference>
<evidence type="ECO:0000256" key="19">
    <source>
        <dbReference type="ARBA" id="ARBA00023268"/>
    </source>
</evidence>
<feature type="domain" description="Formamidopyrimidine-DNA glycosylase catalytic" evidence="26">
    <location>
        <begin position="2"/>
        <end position="114"/>
    </location>
</feature>
<dbReference type="GO" id="GO:0005524">
    <property type="term" value="F:ATP binding"/>
    <property type="evidence" value="ECO:0007669"/>
    <property type="project" value="UniProtKB-UniRule"/>
</dbReference>
<keyword evidence="11 24" id="KW-0418">Kinase</keyword>
<dbReference type="PANTHER" id="PTHR22993">
    <property type="entry name" value="FORMAMIDOPYRIMIDINE-DNA GLYCOSYLASE"/>
    <property type="match status" value="1"/>
</dbReference>
<comment type="catalytic activity">
    <reaction evidence="1 23">
        <text>Hydrolysis of DNA containing ring-opened 7-methylguanine residues, releasing 2,6-diamino-4-hydroxy-5-(N-methyl)formamidopyrimidine.</text>
        <dbReference type="EC" id="3.2.2.23"/>
    </reaction>
</comment>
<dbReference type="UniPathway" id="UPA00241">
    <property type="reaction ID" value="UER00356"/>
</dbReference>
<evidence type="ECO:0000256" key="20">
    <source>
        <dbReference type="ARBA" id="ARBA00023295"/>
    </source>
</evidence>
<dbReference type="CDD" id="cd08966">
    <property type="entry name" value="EcFpg-like_N"/>
    <property type="match status" value="1"/>
</dbReference>
<evidence type="ECO:0000256" key="4">
    <source>
        <dbReference type="ARBA" id="ARBA00011245"/>
    </source>
</evidence>
<protein>
    <recommendedName>
        <fullName evidence="23 24">Multifunctional fusion protein</fullName>
    </recommendedName>
    <domain>
        <recommendedName>
            <fullName evidence="23">Formamidopyrimidine-DNA glycosylase</fullName>
            <shortName evidence="23">Fapy-DNA glycosylase</shortName>
            <ecNumber evidence="23">3.2.2.23</ecNumber>
        </recommendedName>
        <alternativeName>
            <fullName evidence="23">DNA-(apurinic or apyrimidinic site) lyase MutM</fullName>
            <shortName evidence="23">AP lyase MutM</shortName>
            <ecNumber evidence="23">4.2.99.18</ecNumber>
        </alternativeName>
    </domain>
    <domain>
        <recommendedName>
            <fullName evidence="24">Dephospho-CoA kinase</fullName>
            <ecNumber evidence="24">2.7.1.24</ecNumber>
        </recommendedName>
        <alternativeName>
            <fullName evidence="24">Dephosphocoenzyme A kinase</fullName>
        </alternativeName>
    </domain>
</protein>
<dbReference type="HAMAP" id="MF_00376">
    <property type="entry name" value="Dephospho_CoA_kinase"/>
    <property type="match status" value="1"/>
</dbReference>
<dbReference type="SUPFAM" id="SSF52540">
    <property type="entry name" value="P-loop containing nucleoside triphosphate hydrolases"/>
    <property type="match status" value="1"/>
</dbReference>
<evidence type="ECO:0000256" key="13">
    <source>
        <dbReference type="ARBA" id="ARBA00022833"/>
    </source>
</evidence>
<feature type="binding site" evidence="23">
    <location>
        <position position="92"/>
    </location>
    <ligand>
        <name>DNA</name>
        <dbReference type="ChEBI" id="CHEBI:16991"/>
    </ligand>
</feature>
<dbReference type="HAMAP" id="MF_00103">
    <property type="entry name" value="Fapy_DNA_glycosyl"/>
    <property type="match status" value="1"/>
</dbReference>
<dbReference type="Proteomes" id="UP000198430">
    <property type="component" value="Unassembled WGS sequence"/>
</dbReference>
<sequence length="487" mass="54401">MPELPEVETVRRGLTRLVGHAQITSVDVYYEKMVSPEANQFKKMLAGKTIERIDRRGKYLLFRFNDDLTMVSHLRMEGKYDVQPAGNPITKHTHVVFHLADDRDLRYTDTRKFGRMHLLKTGEEAELVAGLKKMGPEPTAETLSVAYMKTIFGKSKKAIKPFLLDQSNIAGLGNIYVDETLWLSRIHPEQPANTIPEFQIRQLRANIIAEIKRAIDGHGTTVHSFSTAYGEAGEFQNHLMVYGRKGEPCFRCGTPIEKTKVAQRGTHFCPDCQALRKNPGETMVLGLTGGIATGKSAVSDLFKAYQIPVIDADKIARKVVAPGTTGLKQIQSTFGWQMIQPDGSLDRHALGTLVFSQPEALAQLNGITGPLIKKAVKRQLQGYRRRKVPLVIYDAPTLFEAHQAAVVNEIMVVTVPEQVQLERLMARDQLPKKEALDRISAQLSLAEKVKRADVVIDNRHSVDKTKAQVVRWLNEAGFGSLMTDKAK</sequence>
<dbReference type="FunFam" id="3.40.50.300:FF:000991">
    <property type="entry name" value="Dephospho-CoA kinase"/>
    <property type="match status" value="1"/>
</dbReference>
<comment type="cofactor">
    <cofactor evidence="23">
        <name>Zn(2+)</name>
        <dbReference type="ChEBI" id="CHEBI:29105"/>
    </cofactor>
    <text evidence="23">Binds 1 zinc ion per subunit.</text>
</comment>
<feature type="binding site" evidence="24">
    <location>
        <begin position="292"/>
        <end position="297"/>
    </location>
    <ligand>
        <name>ATP</name>
        <dbReference type="ChEBI" id="CHEBI:30616"/>
    </ligand>
</feature>
<dbReference type="FunFam" id="1.10.8.50:FF:000003">
    <property type="entry name" value="Formamidopyrimidine-DNA glycosylase"/>
    <property type="match status" value="1"/>
</dbReference>
<keyword evidence="10 23" id="KW-0863">Zinc-finger</keyword>
<dbReference type="SMART" id="SM01232">
    <property type="entry name" value="H2TH"/>
    <property type="match status" value="1"/>
</dbReference>
<keyword evidence="14 24" id="KW-0067">ATP-binding</keyword>
<keyword evidence="28" id="KW-1185">Reference proteome</keyword>
<comment type="similarity">
    <text evidence="2 24">Belongs to the CoaE family.</text>
</comment>
<comment type="similarity">
    <text evidence="3 23">Belongs to the FPG family.</text>
</comment>
<evidence type="ECO:0000256" key="2">
    <source>
        <dbReference type="ARBA" id="ARBA00009018"/>
    </source>
</evidence>
<dbReference type="PANTHER" id="PTHR22993:SF9">
    <property type="entry name" value="FORMAMIDOPYRIMIDINE-DNA GLYCOSYLASE"/>
    <property type="match status" value="1"/>
</dbReference>
<dbReference type="GO" id="GO:0003690">
    <property type="term" value="F:double-stranded DNA binding"/>
    <property type="evidence" value="ECO:0007669"/>
    <property type="project" value="UniProtKB-ARBA"/>
</dbReference>
<evidence type="ECO:0000256" key="14">
    <source>
        <dbReference type="ARBA" id="ARBA00022840"/>
    </source>
</evidence>
<evidence type="ECO:0000256" key="5">
    <source>
        <dbReference type="ARBA" id="ARBA00022490"/>
    </source>
</evidence>
<keyword evidence="6 24" id="KW-0808">Transferase</keyword>
<dbReference type="Gene3D" id="1.10.8.50">
    <property type="match status" value="1"/>
</dbReference>